<sequence length="340" mass="36556">MTASAEVQAAVDDLAASLAHPVLVEDARHRPLWWSPQGEVDGTRLHTIMQREVTPAAAAVVIQLGLPRAQGPVHTPAVPEADMLPRWCVPLRAGRDLLGYLWVLNGDGLVTEADLPRIVACAELAATWLARSLEEEDRDQRRDRLLARLEAGSDDNAARELIILERLDPSATIAVQAPAASGGWKLRSGMSAHVDPPAWTTATSGSPVPLVDLHVAVERAAVTLQALRAGAALAQPSWDALGAWRLIVAAPPDLSIADVHPGADVLAGQARPDLMMTARAMLDHGGDIAKTAAALHIHRTTLYYRLDRIEALTGVNLRSGPGRDDLHFALRLAAYRREVR</sequence>
<feature type="domain" description="PucR C-terminal helix-turn-helix" evidence="1">
    <location>
        <begin position="274"/>
        <end position="332"/>
    </location>
</feature>
<dbReference type="PANTHER" id="PTHR33744:SF1">
    <property type="entry name" value="DNA-BINDING TRANSCRIPTIONAL ACTIVATOR ADER"/>
    <property type="match status" value="1"/>
</dbReference>
<dbReference type="RefSeq" id="WP_393162635.1">
    <property type="nucleotide sequence ID" value="NZ_JBICRM010000003.1"/>
</dbReference>
<dbReference type="SUPFAM" id="SSF46689">
    <property type="entry name" value="Homeodomain-like"/>
    <property type="match status" value="1"/>
</dbReference>
<dbReference type="PANTHER" id="PTHR33744">
    <property type="entry name" value="CARBOHYDRATE DIACID REGULATOR"/>
    <property type="match status" value="1"/>
</dbReference>
<dbReference type="InterPro" id="IPR042070">
    <property type="entry name" value="PucR_C-HTH_sf"/>
</dbReference>
<proteinExistence type="predicted"/>
<evidence type="ECO:0000313" key="2">
    <source>
        <dbReference type="EMBL" id="MFG1702665.1"/>
    </source>
</evidence>
<protein>
    <submittedName>
        <fullName evidence="2">PucR family transcriptional regulator</fullName>
    </submittedName>
</protein>
<organism evidence="2 3">
    <name type="scientific">Nonomuraea marmarensis</name>
    <dbReference type="NCBI Taxonomy" id="3351344"/>
    <lineage>
        <taxon>Bacteria</taxon>
        <taxon>Bacillati</taxon>
        <taxon>Actinomycetota</taxon>
        <taxon>Actinomycetes</taxon>
        <taxon>Streptosporangiales</taxon>
        <taxon>Streptosporangiaceae</taxon>
        <taxon>Nonomuraea</taxon>
    </lineage>
</organism>
<dbReference type="Pfam" id="PF13556">
    <property type="entry name" value="HTH_30"/>
    <property type="match status" value="1"/>
</dbReference>
<reference evidence="2 3" key="1">
    <citation type="submission" date="2024-10" db="EMBL/GenBank/DDBJ databases">
        <authorList>
            <person name="Topkara A.R."/>
            <person name="Saygin H."/>
        </authorList>
    </citation>
    <scope>NUCLEOTIDE SEQUENCE [LARGE SCALE GENOMIC DNA]</scope>
    <source>
        <strain evidence="2 3">M3C6</strain>
    </source>
</reference>
<dbReference type="InterPro" id="IPR009057">
    <property type="entry name" value="Homeodomain-like_sf"/>
</dbReference>
<dbReference type="Gene3D" id="1.10.10.2840">
    <property type="entry name" value="PucR C-terminal helix-turn-helix domain"/>
    <property type="match status" value="1"/>
</dbReference>
<evidence type="ECO:0000313" key="3">
    <source>
        <dbReference type="Proteomes" id="UP001603978"/>
    </source>
</evidence>
<dbReference type="InterPro" id="IPR025736">
    <property type="entry name" value="PucR_C-HTH_dom"/>
</dbReference>
<keyword evidence="3" id="KW-1185">Reference proteome</keyword>
<gene>
    <name evidence="2" type="ORF">ACFLIM_05675</name>
</gene>
<dbReference type="Proteomes" id="UP001603978">
    <property type="component" value="Unassembled WGS sequence"/>
</dbReference>
<name>A0ABW7A5R5_9ACTN</name>
<evidence type="ECO:0000259" key="1">
    <source>
        <dbReference type="Pfam" id="PF13556"/>
    </source>
</evidence>
<accession>A0ABW7A5R5</accession>
<dbReference type="EMBL" id="JBICRM010000003">
    <property type="protein sequence ID" value="MFG1702665.1"/>
    <property type="molecule type" value="Genomic_DNA"/>
</dbReference>
<dbReference type="InterPro" id="IPR051448">
    <property type="entry name" value="CdaR-like_regulators"/>
</dbReference>
<comment type="caution">
    <text evidence="2">The sequence shown here is derived from an EMBL/GenBank/DDBJ whole genome shotgun (WGS) entry which is preliminary data.</text>
</comment>